<dbReference type="GO" id="GO:0016491">
    <property type="term" value="F:oxidoreductase activity"/>
    <property type="evidence" value="ECO:0007669"/>
    <property type="project" value="InterPro"/>
</dbReference>
<dbReference type="InterPro" id="IPR045892">
    <property type="entry name" value="CrtISO-like"/>
</dbReference>
<dbReference type="SUPFAM" id="SSF51905">
    <property type="entry name" value="FAD/NAD(P)-binding domain"/>
    <property type="match status" value="1"/>
</dbReference>
<name>A0A419V681_9BACL</name>
<evidence type="ECO:0000313" key="3">
    <source>
        <dbReference type="Proteomes" id="UP000285120"/>
    </source>
</evidence>
<dbReference type="PANTHER" id="PTHR46313:SF3">
    <property type="entry name" value="PROLYCOPENE ISOMERASE, CHLOROPLASTIC"/>
    <property type="match status" value="1"/>
</dbReference>
<organism evidence="2 3">
    <name type="scientific">Sinobaca qinghaiensis</name>
    <dbReference type="NCBI Taxonomy" id="342944"/>
    <lineage>
        <taxon>Bacteria</taxon>
        <taxon>Bacillati</taxon>
        <taxon>Bacillota</taxon>
        <taxon>Bacilli</taxon>
        <taxon>Bacillales</taxon>
        <taxon>Sporolactobacillaceae</taxon>
        <taxon>Sinobaca</taxon>
    </lineage>
</organism>
<dbReference type="EMBL" id="RAPK01000007">
    <property type="protein sequence ID" value="RKD75470.1"/>
    <property type="molecule type" value="Genomic_DNA"/>
</dbReference>
<reference evidence="2 3" key="1">
    <citation type="submission" date="2018-09" db="EMBL/GenBank/DDBJ databases">
        <title>Genomic Encyclopedia of Archaeal and Bacterial Type Strains, Phase II (KMG-II): from individual species to whole genera.</title>
        <authorList>
            <person name="Goeker M."/>
        </authorList>
    </citation>
    <scope>NUCLEOTIDE SEQUENCE [LARGE SCALE GENOMIC DNA]</scope>
    <source>
        <strain evidence="2 3">DSM 17008</strain>
    </source>
</reference>
<dbReference type="Pfam" id="PF01593">
    <property type="entry name" value="Amino_oxidase"/>
    <property type="match status" value="1"/>
</dbReference>
<dbReference type="PRINTS" id="PR00420">
    <property type="entry name" value="RNGMNOXGNASE"/>
</dbReference>
<dbReference type="GO" id="GO:0016116">
    <property type="term" value="P:carotenoid metabolic process"/>
    <property type="evidence" value="ECO:0007669"/>
    <property type="project" value="InterPro"/>
</dbReference>
<proteinExistence type="predicted"/>
<sequence>MEYTDVLIIGGGFGGLTAAGLLSRAGKSVTLLEASNEWGGSAGKFRRGDYIYPVGATLGLGFQEPHGLHYRVFNHLGIPQPEKTLLTTVMDVHSAGFSIRVHADMDTHIQHLCRVFPEISDRIQDFYRLVAKTGDIFLSLLKKAPVMPPKTWRDWKSLLASADGRAAALVPYYRKTVTQVLGQFQLDKHYGFMQYINGQLLDSMQASADEAAALLGLYGLAIYHQGSHYMKGGLYRSAESLAAAVKTNGGQAVKRRTIEKIYRNNGRWEAVDKRGRLFAAQDLVLNVPVQALPSLMSDADFTAMGGKWQKRSRTSIWSAFSMYGTLTEAPADTPLFQQIMWGPENAFEKEHMFVSLSEEKDTLRAPGRERTFTVSTHTSPERWKNKASYDEQKQQTLEELKQILLAQTGWSGALTSLLPGAPHAWEHYIHRPDGMVGGFPQTSRYALFNSLSHRTNLPGLWMCGDSVFPGGSTMAVTMSGIHVYESITGSRFYKEEQI</sequence>
<dbReference type="Proteomes" id="UP000285120">
    <property type="component" value="Unassembled WGS sequence"/>
</dbReference>
<protein>
    <submittedName>
        <fullName evidence="2">C-3',4' desaturase CrtD</fullName>
    </submittedName>
</protein>
<evidence type="ECO:0000313" key="2">
    <source>
        <dbReference type="EMBL" id="RKD75470.1"/>
    </source>
</evidence>
<comment type="caution">
    <text evidence="2">The sequence shown here is derived from an EMBL/GenBank/DDBJ whole genome shotgun (WGS) entry which is preliminary data.</text>
</comment>
<dbReference type="RefSeq" id="WP_170146846.1">
    <property type="nucleotide sequence ID" value="NZ_RAPK01000007.1"/>
</dbReference>
<dbReference type="AlphaFoldDB" id="A0A419V681"/>
<dbReference type="Gene3D" id="3.50.50.60">
    <property type="entry name" value="FAD/NAD(P)-binding domain"/>
    <property type="match status" value="2"/>
</dbReference>
<dbReference type="InterPro" id="IPR002937">
    <property type="entry name" value="Amino_oxidase"/>
</dbReference>
<gene>
    <name evidence="2" type="ORF">ATL39_1169</name>
</gene>
<dbReference type="PANTHER" id="PTHR46313">
    <property type="match status" value="1"/>
</dbReference>
<keyword evidence="3" id="KW-1185">Reference proteome</keyword>
<dbReference type="InterPro" id="IPR036188">
    <property type="entry name" value="FAD/NAD-bd_sf"/>
</dbReference>
<accession>A0A419V681</accession>
<feature type="domain" description="Amine oxidase" evidence="1">
    <location>
        <begin position="14"/>
        <end position="481"/>
    </location>
</feature>
<evidence type="ECO:0000259" key="1">
    <source>
        <dbReference type="Pfam" id="PF01593"/>
    </source>
</evidence>